<dbReference type="Proteomes" id="UP001054945">
    <property type="component" value="Unassembled WGS sequence"/>
</dbReference>
<keyword evidence="4" id="KW-0378">Hydrolase</keyword>
<dbReference type="PANTHER" id="PTHR11010:SF38">
    <property type="entry name" value="LYSOSOMAL PRO-X CARBOXYPEPTIDASE"/>
    <property type="match status" value="1"/>
</dbReference>
<evidence type="ECO:0000256" key="1">
    <source>
        <dbReference type="ARBA" id="ARBA00011079"/>
    </source>
</evidence>
<accession>A0AAV4SZ86</accession>
<comment type="similarity">
    <text evidence="1">Belongs to the peptidase S28 family.</text>
</comment>
<name>A0AAV4SZ86_CAEEX</name>
<dbReference type="GO" id="GO:0070008">
    <property type="term" value="F:serine-type exopeptidase activity"/>
    <property type="evidence" value="ECO:0007669"/>
    <property type="project" value="InterPro"/>
</dbReference>
<dbReference type="Pfam" id="PF05577">
    <property type="entry name" value="Peptidase_S28"/>
    <property type="match status" value="1"/>
</dbReference>
<dbReference type="Gene3D" id="3.40.50.1820">
    <property type="entry name" value="alpha/beta hydrolase"/>
    <property type="match status" value="1"/>
</dbReference>
<keyword evidence="2" id="KW-0645">Protease</keyword>
<dbReference type="GO" id="GO:0006508">
    <property type="term" value="P:proteolysis"/>
    <property type="evidence" value="ECO:0007669"/>
    <property type="project" value="UniProtKB-KW"/>
</dbReference>
<dbReference type="AlphaFoldDB" id="A0AAV4SZ86"/>
<dbReference type="GO" id="GO:0008239">
    <property type="term" value="F:dipeptidyl-peptidase activity"/>
    <property type="evidence" value="ECO:0007669"/>
    <property type="project" value="TreeGrafter"/>
</dbReference>
<dbReference type="PANTHER" id="PTHR11010">
    <property type="entry name" value="PROTEASE S28 PRO-X CARBOXYPEPTIDASE-RELATED"/>
    <property type="match status" value="1"/>
</dbReference>
<evidence type="ECO:0000256" key="5">
    <source>
        <dbReference type="ARBA" id="ARBA00023180"/>
    </source>
</evidence>
<keyword evidence="3" id="KW-0732">Signal</keyword>
<protein>
    <submittedName>
        <fullName evidence="6">Dipeptidyl peptidase 2</fullName>
    </submittedName>
</protein>
<proteinExistence type="inferred from homology"/>
<evidence type="ECO:0000313" key="7">
    <source>
        <dbReference type="Proteomes" id="UP001054945"/>
    </source>
</evidence>
<gene>
    <name evidence="6" type="primary">DPP7_0</name>
    <name evidence="6" type="ORF">CEXT_128861</name>
</gene>
<keyword evidence="5" id="KW-0325">Glycoprotein</keyword>
<dbReference type="InterPro" id="IPR008758">
    <property type="entry name" value="Peptidase_S28"/>
</dbReference>
<comment type="caution">
    <text evidence="6">The sequence shown here is derived from an EMBL/GenBank/DDBJ whole genome shotgun (WGS) entry which is preliminary data.</text>
</comment>
<keyword evidence="7" id="KW-1185">Reference proteome</keyword>
<dbReference type="EMBL" id="BPLR01010505">
    <property type="protein sequence ID" value="GIY39758.1"/>
    <property type="molecule type" value="Genomic_DNA"/>
</dbReference>
<sequence>MLSIGGEDISSATNIVFSNGNLDPWAPWWSVIVEGGAHHLDLREDNPNDPQSVRDARNFELANIRKWLTEYYNKLF</sequence>
<evidence type="ECO:0000256" key="2">
    <source>
        <dbReference type="ARBA" id="ARBA00022670"/>
    </source>
</evidence>
<evidence type="ECO:0000313" key="6">
    <source>
        <dbReference type="EMBL" id="GIY39758.1"/>
    </source>
</evidence>
<reference evidence="6 7" key="1">
    <citation type="submission" date="2021-06" db="EMBL/GenBank/DDBJ databases">
        <title>Caerostris extrusa draft genome.</title>
        <authorList>
            <person name="Kono N."/>
            <person name="Arakawa K."/>
        </authorList>
    </citation>
    <scope>NUCLEOTIDE SEQUENCE [LARGE SCALE GENOMIC DNA]</scope>
</reference>
<evidence type="ECO:0000256" key="3">
    <source>
        <dbReference type="ARBA" id="ARBA00022729"/>
    </source>
</evidence>
<organism evidence="6 7">
    <name type="scientific">Caerostris extrusa</name>
    <name type="common">Bark spider</name>
    <name type="synonym">Caerostris bankana</name>
    <dbReference type="NCBI Taxonomy" id="172846"/>
    <lineage>
        <taxon>Eukaryota</taxon>
        <taxon>Metazoa</taxon>
        <taxon>Ecdysozoa</taxon>
        <taxon>Arthropoda</taxon>
        <taxon>Chelicerata</taxon>
        <taxon>Arachnida</taxon>
        <taxon>Araneae</taxon>
        <taxon>Araneomorphae</taxon>
        <taxon>Entelegynae</taxon>
        <taxon>Araneoidea</taxon>
        <taxon>Araneidae</taxon>
        <taxon>Caerostris</taxon>
    </lineage>
</organism>
<dbReference type="InterPro" id="IPR029058">
    <property type="entry name" value="AB_hydrolase_fold"/>
</dbReference>
<evidence type="ECO:0000256" key="4">
    <source>
        <dbReference type="ARBA" id="ARBA00022801"/>
    </source>
</evidence>